<dbReference type="PANTHER" id="PTHR44688:SF16">
    <property type="entry name" value="DNA-BINDING TRANSCRIPTIONAL ACTIVATOR DEVR_DOSR"/>
    <property type="match status" value="1"/>
</dbReference>
<dbReference type="SMART" id="SM00421">
    <property type="entry name" value="HTH_LUXR"/>
    <property type="match status" value="1"/>
</dbReference>
<dbReference type="SMART" id="SM00382">
    <property type="entry name" value="AAA"/>
    <property type="match status" value="1"/>
</dbReference>
<dbReference type="GO" id="GO:0003677">
    <property type="term" value="F:DNA binding"/>
    <property type="evidence" value="ECO:0007669"/>
    <property type="project" value="UniProtKB-KW"/>
</dbReference>
<dbReference type="PANTHER" id="PTHR44688">
    <property type="entry name" value="DNA-BINDING TRANSCRIPTIONAL ACTIVATOR DEVR_DOSR"/>
    <property type="match status" value="1"/>
</dbReference>
<dbReference type="InterPro" id="IPR003593">
    <property type="entry name" value="AAA+_ATPase"/>
</dbReference>
<keyword evidence="1" id="KW-0805">Transcription regulation</keyword>
<dbReference type="CDD" id="cd06170">
    <property type="entry name" value="LuxR_C_like"/>
    <property type="match status" value="1"/>
</dbReference>
<evidence type="ECO:0000313" key="6">
    <source>
        <dbReference type="Proteomes" id="UP000185696"/>
    </source>
</evidence>
<protein>
    <recommendedName>
        <fullName evidence="4">HTH luxR-type domain-containing protein</fullName>
    </recommendedName>
</protein>
<dbReference type="SUPFAM" id="SSF52540">
    <property type="entry name" value="P-loop containing nucleoside triphosphate hydrolases"/>
    <property type="match status" value="1"/>
</dbReference>
<evidence type="ECO:0000256" key="1">
    <source>
        <dbReference type="ARBA" id="ARBA00023015"/>
    </source>
</evidence>
<sequence>MEPVERDGQLAVFREFLADAVAGRGRILLVSGAVGSGKTEFLTRCAELSHDAGARVLTATAGWAERELDMALMEQLFHSTELPAPMAARAWELALAEVPGSRAGATIRQSDARLIQETCAVLLTAARDRPLVLVLDDLQFADPASLATLLYLQRRIRSVRLLLLLAEVANHRPEHPVLHDEIGRAPGFRHLRLDPLSRAGVAELLARGLGPLAGARLAESCHALSGGNPLLVHGLAEDHLTARASPNAELVPGAAYGRAVLRCVRRGDGQASRLAQGLAVLDELATPDRLARLLGLTAEDVSSALWSMTDAGLLTDGRFRHPAAGAAVVGDLPQQPLSALRAAAARLLHADGAGAAEVARFLTGTPTATEGTDQAWAFPVLRAAALEALARNDPRHAVECLELAGAGRADDRDSAAVTAQLVAVQRLVEPAGAARHLPALRHAFDAGLLDDAEAGVLLRALVWQGNTDEAATVLAGLPVGPSQATRDWLSYAAPALLSDTHGPGALAAVVGDEPDAEAIGVAERVLQSCRIGETPLEDVLSSVLALNHADRGDRAGYWCDELLAEAVATGATTVWQAVLSDAAASVALWRGDFPATRRLARAALDLMPPASWGVAIGSPLAHLLTATTRLGRFDEAERLAREGLSPPVLRTTFGLRFLTARGELHLSAGRLRAALGDFLAVGERAAKWDVDLPVLLPWRQQAARVYARLDRRAEAAELVAEQLRLPGGRRTRGVPLRVLASVAEPSARLPLLTEAVDLMRERGEWYELALAFADLSRTYQTLGRPDQATVAARRARQLAQRCSVPDPGEDAARPDESSVLSAAERRVANLAALGHTNREISRMLHVTVSTVEQHLTRTYRKLNINRRADLPLVTAPGAVP</sequence>
<dbReference type="Pfam" id="PF13191">
    <property type="entry name" value="AAA_16"/>
    <property type="match status" value="1"/>
</dbReference>
<organism evidence="5 6">
    <name type="scientific">Actinophytocola xinjiangensis</name>
    <dbReference type="NCBI Taxonomy" id="485602"/>
    <lineage>
        <taxon>Bacteria</taxon>
        <taxon>Bacillati</taxon>
        <taxon>Actinomycetota</taxon>
        <taxon>Actinomycetes</taxon>
        <taxon>Pseudonocardiales</taxon>
        <taxon>Pseudonocardiaceae</taxon>
    </lineage>
</organism>
<evidence type="ECO:0000313" key="5">
    <source>
        <dbReference type="EMBL" id="OLF06749.1"/>
    </source>
</evidence>
<keyword evidence="2" id="KW-0238">DNA-binding</keyword>
<dbReference type="OrthoDB" id="134933at2"/>
<proteinExistence type="predicted"/>
<dbReference type="InterPro" id="IPR036388">
    <property type="entry name" value="WH-like_DNA-bd_sf"/>
</dbReference>
<dbReference type="PROSITE" id="PS50043">
    <property type="entry name" value="HTH_LUXR_2"/>
    <property type="match status" value="1"/>
</dbReference>
<dbReference type="PRINTS" id="PR00038">
    <property type="entry name" value="HTHLUXR"/>
</dbReference>
<accession>A0A7Z0WGK7</accession>
<name>A0A7Z0WGK7_9PSEU</name>
<comment type="caution">
    <text evidence="5">The sequence shown here is derived from an EMBL/GenBank/DDBJ whole genome shotgun (WGS) entry which is preliminary data.</text>
</comment>
<reference evidence="5 6" key="1">
    <citation type="submission" date="2016-12" db="EMBL/GenBank/DDBJ databases">
        <title>The draft genome sequence of Actinophytocola xinjiangensis.</title>
        <authorList>
            <person name="Wang W."/>
            <person name="Yuan L."/>
        </authorList>
    </citation>
    <scope>NUCLEOTIDE SEQUENCE [LARGE SCALE GENOMIC DNA]</scope>
    <source>
        <strain evidence="5 6">CGMCC 4.4663</strain>
    </source>
</reference>
<keyword evidence="3" id="KW-0804">Transcription</keyword>
<dbReference type="Gene3D" id="1.10.10.10">
    <property type="entry name" value="Winged helix-like DNA-binding domain superfamily/Winged helix DNA-binding domain"/>
    <property type="match status" value="1"/>
</dbReference>
<dbReference type="RefSeq" id="WP_075136349.1">
    <property type="nucleotide sequence ID" value="NZ_MSIF01000019.1"/>
</dbReference>
<dbReference type="EMBL" id="MSIF01000019">
    <property type="protein sequence ID" value="OLF06749.1"/>
    <property type="molecule type" value="Genomic_DNA"/>
</dbReference>
<feature type="domain" description="HTH luxR-type" evidence="4">
    <location>
        <begin position="813"/>
        <end position="878"/>
    </location>
</feature>
<dbReference type="SUPFAM" id="SSF46894">
    <property type="entry name" value="C-terminal effector domain of the bipartite response regulators"/>
    <property type="match status" value="1"/>
</dbReference>
<evidence type="ECO:0000256" key="2">
    <source>
        <dbReference type="ARBA" id="ARBA00023125"/>
    </source>
</evidence>
<dbReference type="InterPro" id="IPR041664">
    <property type="entry name" value="AAA_16"/>
</dbReference>
<dbReference type="AlphaFoldDB" id="A0A7Z0WGK7"/>
<dbReference type="GO" id="GO:0006355">
    <property type="term" value="P:regulation of DNA-templated transcription"/>
    <property type="evidence" value="ECO:0007669"/>
    <property type="project" value="InterPro"/>
</dbReference>
<dbReference type="InterPro" id="IPR000792">
    <property type="entry name" value="Tscrpt_reg_LuxR_C"/>
</dbReference>
<dbReference type="Gene3D" id="1.25.40.10">
    <property type="entry name" value="Tetratricopeptide repeat domain"/>
    <property type="match status" value="1"/>
</dbReference>
<dbReference type="InterPro" id="IPR016032">
    <property type="entry name" value="Sig_transdc_resp-reg_C-effctor"/>
</dbReference>
<dbReference type="Pfam" id="PF00196">
    <property type="entry name" value="GerE"/>
    <property type="match status" value="1"/>
</dbReference>
<dbReference type="Proteomes" id="UP000185696">
    <property type="component" value="Unassembled WGS sequence"/>
</dbReference>
<evidence type="ECO:0000256" key="3">
    <source>
        <dbReference type="ARBA" id="ARBA00023163"/>
    </source>
</evidence>
<keyword evidence="6" id="KW-1185">Reference proteome</keyword>
<dbReference type="InterPro" id="IPR011990">
    <property type="entry name" value="TPR-like_helical_dom_sf"/>
</dbReference>
<gene>
    <name evidence="5" type="ORF">BLA60_29750</name>
</gene>
<dbReference type="InterPro" id="IPR027417">
    <property type="entry name" value="P-loop_NTPase"/>
</dbReference>
<evidence type="ECO:0000259" key="4">
    <source>
        <dbReference type="PROSITE" id="PS50043"/>
    </source>
</evidence>
<dbReference type="PROSITE" id="PS00622">
    <property type="entry name" value="HTH_LUXR_1"/>
    <property type="match status" value="1"/>
</dbReference>